<name>W3X934_PESFW</name>
<dbReference type="KEGG" id="pfy:PFICI_04509"/>
<feature type="compositionally biased region" description="Polar residues" evidence="1">
    <location>
        <begin position="211"/>
        <end position="225"/>
    </location>
</feature>
<dbReference type="Proteomes" id="UP000030651">
    <property type="component" value="Unassembled WGS sequence"/>
</dbReference>
<keyword evidence="3" id="KW-1185">Reference proteome</keyword>
<dbReference type="EMBL" id="KI912111">
    <property type="protein sequence ID" value="ETS82633.1"/>
    <property type="molecule type" value="Genomic_DNA"/>
</dbReference>
<dbReference type="RefSeq" id="XP_007831281.1">
    <property type="nucleotide sequence ID" value="XM_007833090.1"/>
</dbReference>
<accession>W3X934</accession>
<evidence type="ECO:0000256" key="1">
    <source>
        <dbReference type="SAM" id="MobiDB-lite"/>
    </source>
</evidence>
<feature type="region of interest" description="Disordered" evidence="1">
    <location>
        <begin position="202"/>
        <end position="227"/>
    </location>
</feature>
<dbReference type="InParanoid" id="W3X934"/>
<feature type="region of interest" description="Disordered" evidence="1">
    <location>
        <begin position="155"/>
        <end position="178"/>
    </location>
</feature>
<dbReference type="AlphaFoldDB" id="W3X934"/>
<feature type="compositionally biased region" description="Low complexity" evidence="1">
    <location>
        <begin position="65"/>
        <end position="79"/>
    </location>
</feature>
<organism evidence="2 3">
    <name type="scientific">Pestalotiopsis fici (strain W106-1 / CGMCC3.15140)</name>
    <dbReference type="NCBI Taxonomy" id="1229662"/>
    <lineage>
        <taxon>Eukaryota</taxon>
        <taxon>Fungi</taxon>
        <taxon>Dikarya</taxon>
        <taxon>Ascomycota</taxon>
        <taxon>Pezizomycotina</taxon>
        <taxon>Sordariomycetes</taxon>
        <taxon>Xylariomycetidae</taxon>
        <taxon>Amphisphaeriales</taxon>
        <taxon>Sporocadaceae</taxon>
        <taxon>Pestalotiopsis</taxon>
    </lineage>
</organism>
<feature type="region of interest" description="Disordered" evidence="1">
    <location>
        <begin position="46"/>
        <end position="80"/>
    </location>
</feature>
<dbReference type="GeneID" id="19269522"/>
<dbReference type="HOGENOM" id="CLU_883101_0_0_1"/>
<protein>
    <submittedName>
        <fullName evidence="2">Uncharacterized protein</fullName>
    </submittedName>
</protein>
<proteinExistence type="predicted"/>
<gene>
    <name evidence="2" type="ORF">PFICI_04509</name>
</gene>
<reference evidence="3" key="1">
    <citation type="journal article" date="2015" name="BMC Genomics">
        <title>Genomic and transcriptomic analysis of the endophytic fungus Pestalotiopsis fici reveals its lifestyle and high potential for synthesis of natural products.</title>
        <authorList>
            <person name="Wang X."/>
            <person name="Zhang X."/>
            <person name="Liu L."/>
            <person name="Xiang M."/>
            <person name="Wang W."/>
            <person name="Sun X."/>
            <person name="Che Y."/>
            <person name="Guo L."/>
            <person name="Liu G."/>
            <person name="Guo L."/>
            <person name="Wang C."/>
            <person name="Yin W.B."/>
            <person name="Stadler M."/>
            <person name="Zhang X."/>
            <person name="Liu X."/>
        </authorList>
    </citation>
    <scope>NUCLEOTIDE SEQUENCE [LARGE SCALE GENOMIC DNA]</scope>
    <source>
        <strain evidence="3">W106-1 / CGMCC3.15140</strain>
    </source>
</reference>
<evidence type="ECO:0000313" key="3">
    <source>
        <dbReference type="Proteomes" id="UP000030651"/>
    </source>
</evidence>
<sequence>MENKTSRKHGTSTDISEYISYYTAHSRENVAPATQHVENIKPSLQNADARYGGNHHVSEQQEIESPSSGPKPSSSFKKSYNLPLPNTSLVQFDTTPFSSPHNKNINVYSPSPSSIYPSEGIRSEDCLSSPELASVNRRGKDFILSDLAQYCYNSSEGRDRTSELRSTSLTDHDGPHVRNVNTNLQEELLAADDRWCVRDVNTSGQDADGSSEGSTTDISTGTTVRSGGELMLPKQPACEEWDCVTANRVVLHCNFVDTNRANSASGIVCNSDGVAAGEAKSGHNKFHLRKWMKRTWGRTRGRLLQKESHRKVDKS</sequence>
<evidence type="ECO:0000313" key="2">
    <source>
        <dbReference type="EMBL" id="ETS82633.1"/>
    </source>
</evidence>
<dbReference type="OrthoDB" id="10393920at2759"/>